<accession>X0R3R4</accession>
<dbReference type="Pfam" id="PF08450">
    <property type="entry name" value="SGL"/>
    <property type="match status" value="1"/>
</dbReference>
<feature type="binding site" evidence="3">
    <location>
        <position position="121"/>
    </location>
    <ligand>
        <name>substrate</name>
    </ligand>
</feature>
<gene>
    <name evidence="5" type="ORF">RW1_022_01000</name>
</gene>
<name>X0R3R4_RHOWR</name>
<comment type="caution">
    <text evidence="5">The sequence shown here is derived from an EMBL/GenBank/DDBJ whole genome shotgun (WGS) entry which is preliminary data.</text>
</comment>
<sequence length="294" mass="31499">MYVRCMHEVEWRTLASGFAMPEAPLWDHKSQSLLITDVQAGGVWHITEDRKDLLVAHRRGIGGLAREVNGGLIVSGKNLSLKSDAGNLVLATPAGGSPTARFNDLTVSEAGRIYVGSIDSEPGGRVNQPGELVMIDTDGAQTVVATGLQKTNGLGFSPDGKWLYHVDTGVGIVWRHEVHAAGTLVDSRPLTQWNNGIPDGLAVASDGTVWVAVADLDDWSYICVLSPSGEELRRIPTRERSVTSLCFGGPDLCTVFVTVGGAYDRNAQNGRVDTFRSDVAGLPRPFARIEVAPN</sequence>
<organism evidence="5 6">
    <name type="scientific">Rhodococcus wratislaviensis NBRC 100605</name>
    <dbReference type="NCBI Taxonomy" id="1219028"/>
    <lineage>
        <taxon>Bacteria</taxon>
        <taxon>Bacillati</taxon>
        <taxon>Actinomycetota</taxon>
        <taxon>Actinomycetes</taxon>
        <taxon>Mycobacteriales</taxon>
        <taxon>Nocardiaceae</taxon>
        <taxon>Rhodococcus</taxon>
    </lineage>
</organism>
<dbReference type="InterPro" id="IPR005511">
    <property type="entry name" value="SMP-30"/>
</dbReference>
<comment type="similarity">
    <text evidence="1">Belongs to the SMP-30/CGR1 family.</text>
</comment>
<protein>
    <recommendedName>
        <fullName evidence="4">SMP-30/Gluconolactonase/LRE-like region domain-containing protein</fullName>
    </recommendedName>
</protein>
<dbReference type="GO" id="GO:0005509">
    <property type="term" value="F:calcium ion binding"/>
    <property type="evidence" value="ECO:0007669"/>
    <property type="project" value="TreeGrafter"/>
</dbReference>
<evidence type="ECO:0000313" key="5">
    <source>
        <dbReference type="EMBL" id="GAF45520.1"/>
    </source>
</evidence>
<dbReference type="AlphaFoldDB" id="X0R3R4"/>
<feature type="binding site" evidence="3">
    <location>
        <position position="199"/>
    </location>
    <ligand>
        <name>a divalent metal cation</name>
        <dbReference type="ChEBI" id="CHEBI:60240"/>
    </ligand>
</feature>
<dbReference type="GO" id="GO:0004341">
    <property type="term" value="F:gluconolactonase activity"/>
    <property type="evidence" value="ECO:0007669"/>
    <property type="project" value="TreeGrafter"/>
</dbReference>
<keyword evidence="6" id="KW-1185">Reference proteome</keyword>
<dbReference type="InterPro" id="IPR013658">
    <property type="entry name" value="SGL"/>
</dbReference>
<feature type="binding site" evidence="3">
    <location>
        <position position="103"/>
    </location>
    <ligand>
        <name>substrate</name>
    </ligand>
</feature>
<proteinExistence type="inferred from homology"/>
<evidence type="ECO:0000256" key="3">
    <source>
        <dbReference type="PIRSR" id="PIRSR605511-2"/>
    </source>
</evidence>
<reference evidence="5 6" key="1">
    <citation type="submission" date="2014-02" db="EMBL/GenBank/DDBJ databases">
        <title>Whole genome shotgun sequence of Rhodococcus wratislaviensis NBRC 100605.</title>
        <authorList>
            <person name="Hosoyama A."/>
            <person name="Tsuchikane K."/>
            <person name="Yoshida I."/>
            <person name="Ohji S."/>
            <person name="Ichikawa N."/>
            <person name="Yamazoe A."/>
            <person name="Fujita N."/>
        </authorList>
    </citation>
    <scope>NUCLEOTIDE SEQUENCE [LARGE SCALE GENOMIC DNA]</scope>
    <source>
        <strain evidence="5 6">NBRC 100605</strain>
    </source>
</reference>
<comment type="cofactor">
    <cofactor evidence="3">
        <name>Zn(2+)</name>
        <dbReference type="ChEBI" id="CHEBI:29105"/>
    </cofactor>
    <text evidence="3">Binds 1 divalent metal cation per subunit.</text>
</comment>
<dbReference type="PRINTS" id="PR01790">
    <property type="entry name" value="SMP30FAMILY"/>
</dbReference>
<dbReference type="Gene3D" id="2.120.10.30">
    <property type="entry name" value="TolB, C-terminal domain"/>
    <property type="match status" value="1"/>
</dbReference>
<feature type="binding site" evidence="3">
    <location>
        <position position="22"/>
    </location>
    <ligand>
        <name>a divalent metal cation</name>
        <dbReference type="ChEBI" id="CHEBI:60240"/>
    </ligand>
</feature>
<evidence type="ECO:0000256" key="1">
    <source>
        <dbReference type="ARBA" id="ARBA00008853"/>
    </source>
</evidence>
<dbReference type="PANTHER" id="PTHR10907:SF47">
    <property type="entry name" value="REGUCALCIN"/>
    <property type="match status" value="1"/>
</dbReference>
<dbReference type="InterPro" id="IPR011042">
    <property type="entry name" value="6-blade_b-propeller_TolB-like"/>
</dbReference>
<feature type="binding site" evidence="3">
    <location>
        <position position="152"/>
    </location>
    <ligand>
        <name>a divalent metal cation</name>
        <dbReference type="ChEBI" id="CHEBI:60240"/>
    </ligand>
</feature>
<dbReference type="EMBL" id="BAWF01000022">
    <property type="protein sequence ID" value="GAF45520.1"/>
    <property type="molecule type" value="Genomic_DNA"/>
</dbReference>
<evidence type="ECO:0000256" key="2">
    <source>
        <dbReference type="PIRSR" id="PIRSR605511-1"/>
    </source>
</evidence>
<keyword evidence="3" id="KW-0479">Metal-binding</keyword>
<dbReference type="GO" id="GO:0019853">
    <property type="term" value="P:L-ascorbic acid biosynthetic process"/>
    <property type="evidence" value="ECO:0007669"/>
    <property type="project" value="TreeGrafter"/>
</dbReference>
<evidence type="ECO:0000313" key="6">
    <source>
        <dbReference type="Proteomes" id="UP000019491"/>
    </source>
</evidence>
<feature type="domain" description="SMP-30/Gluconolactonase/LRE-like region" evidence="4">
    <location>
        <begin position="21"/>
        <end position="259"/>
    </location>
</feature>
<dbReference type="PANTHER" id="PTHR10907">
    <property type="entry name" value="REGUCALCIN"/>
    <property type="match status" value="1"/>
</dbReference>
<evidence type="ECO:0000259" key="4">
    <source>
        <dbReference type="Pfam" id="PF08450"/>
    </source>
</evidence>
<keyword evidence="3" id="KW-0862">Zinc</keyword>
<feature type="active site" description="Proton donor/acceptor" evidence="2">
    <location>
        <position position="199"/>
    </location>
</feature>
<feature type="binding site" evidence="3">
    <location>
        <position position="101"/>
    </location>
    <ligand>
        <name>substrate</name>
    </ligand>
</feature>
<dbReference type="SUPFAM" id="SSF63829">
    <property type="entry name" value="Calcium-dependent phosphotriesterase"/>
    <property type="match status" value="1"/>
</dbReference>
<dbReference type="Proteomes" id="UP000019491">
    <property type="component" value="Unassembled WGS sequence"/>
</dbReference>